<evidence type="ECO:0000313" key="3">
    <source>
        <dbReference type="Proteomes" id="UP001501706"/>
    </source>
</evidence>
<dbReference type="RefSeq" id="WP_343927218.1">
    <property type="nucleotide sequence ID" value="NZ_BAAAEN010000003.1"/>
</dbReference>
<comment type="caution">
    <text evidence="2">The sequence shown here is derived from an EMBL/GenBank/DDBJ whole genome shotgun (WGS) entry which is preliminary data.</text>
</comment>
<feature type="transmembrane region" description="Helical" evidence="1">
    <location>
        <begin position="139"/>
        <end position="163"/>
    </location>
</feature>
<evidence type="ECO:0000313" key="2">
    <source>
        <dbReference type="EMBL" id="GAA0495901.1"/>
    </source>
</evidence>
<dbReference type="Proteomes" id="UP001501706">
    <property type="component" value="Unassembled WGS sequence"/>
</dbReference>
<feature type="transmembrane region" description="Helical" evidence="1">
    <location>
        <begin position="6"/>
        <end position="32"/>
    </location>
</feature>
<keyword evidence="1" id="KW-0472">Membrane</keyword>
<name>A0ABN1BEE9_9BURK</name>
<proteinExistence type="predicted"/>
<reference evidence="2 3" key="1">
    <citation type="journal article" date="2019" name="Int. J. Syst. Evol. Microbiol.">
        <title>The Global Catalogue of Microorganisms (GCM) 10K type strain sequencing project: providing services to taxonomists for standard genome sequencing and annotation.</title>
        <authorList>
            <consortium name="The Broad Institute Genomics Platform"/>
            <consortium name="The Broad Institute Genome Sequencing Center for Infectious Disease"/>
            <person name="Wu L."/>
            <person name="Ma J."/>
        </authorList>
    </citation>
    <scope>NUCLEOTIDE SEQUENCE [LARGE SCALE GENOMIC DNA]</scope>
    <source>
        <strain evidence="2 3">JCM 14330</strain>
    </source>
</reference>
<keyword evidence="3" id="KW-1185">Reference proteome</keyword>
<sequence length="175" mass="18582">MTSTVSFIVGMIVGMLFGGTVGVAAACICVAARDTDDARPEDDRADTAALGAMRGGVTTNGRHYQAGISRAFVNYNPLDVLKELSAAMGYHGAVGYCIVMSDYMRQRLRDTIAFHGGALGVGRQGADLRKQGGYINLDGLFLSLVTVGAIAVLAVVYGGPWAWDLIKPWLHEVTR</sequence>
<evidence type="ECO:0000256" key="1">
    <source>
        <dbReference type="SAM" id="Phobius"/>
    </source>
</evidence>
<accession>A0ABN1BEE9</accession>
<organism evidence="2 3">
    <name type="scientific">Pigmentiphaga daeguensis</name>
    <dbReference type="NCBI Taxonomy" id="414049"/>
    <lineage>
        <taxon>Bacteria</taxon>
        <taxon>Pseudomonadati</taxon>
        <taxon>Pseudomonadota</taxon>
        <taxon>Betaproteobacteria</taxon>
        <taxon>Burkholderiales</taxon>
        <taxon>Alcaligenaceae</taxon>
        <taxon>Pigmentiphaga</taxon>
    </lineage>
</organism>
<keyword evidence="1" id="KW-1133">Transmembrane helix</keyword>
<keyword evidence="1" id="KW-0812">Transmembrane</keyword>
<protein>
    <submittedName>
        <fullName evidence="2">Uncharacterized protein</fullName>
    </submittedName>
</protein>
<gene>
    <name evidence="2" type="ORF">GCM10009097_09890</name>
</gene>
<dbReference type="EMBL" id="BAAAEN010000003">
    <property type="protein sequence ID" value="GAA0495901.1"/>
    <property type="molecule type" value="Genomic_DNA"/>
</dbReference>